<accession>K5UXS0</accession>
<feature type="non-terminal residue" evidence="3">
    <location>
        <position position="1"/>
    </location>
</feature>
<dbReference type="HOGENOM" id="CLU_018688_1_2_1"/>
<dbReference type="Pfam" id="PF20153">
    <property type="entry name" value="DUF6535"/>
    <property type="match status" value="1"/>
</dbReference>
<dbReference type="EMBL" id="JH930473">
    <property type="protein sequence ID" value="EKM54886.1"/>
    <property type="molecule type" value="Genomic_DNA"/>
</dbReference>
<evidence type="ECO:0000259" key="2">
    <source>
        <dbReference type="Pfam" id="PF20153"/>
    </source>
</evidence>
<keyword evidence="4" id="KW-1185">Reference proteome</keyword>
<dbReference type="STRING" id="650164.K5UXS0"/>
<feature type="transmembrane region" description="Helical" evidence="1">
    <location>
        <begin position="28"/>
        <end position="49"/>
    </location>
</feature>
<dbReference type="InParanoid" id="K5UXS0"/>
<dbReference type="Proteomes" id="UP000008370">
    <property type="component" value="Unassembled WGS sequence"/>
</dbReference>
<dbReference type="AlphaFoldDB" id="K5UXS0"/>
<dbReference type="GeneID" id="18920130"/>
<reference evidence="3 4" key="1">
    <citation type="journal article" date="2012" name="BMC Genomics">
        <title>Comparative genomics of the white-rot fungi, Phanerochaete carnosa and P. chrysosporium, to elucidate the genetic basis of the distinct wood types they colonize.</title>
        <authorList>
            <person name="Suzuki H."/>
            <person name="MacDonald J."/>
            <person name="Syed K."/>
            <person name="Salamov A."/>
            <person name="Hori C."/>
            <person name="Aerts A."/>
            <person name="Henrissat B."/>
            <person name="Wiebenga A."/>
            <person name="vanKuyk P.A."/>
            <person name="Barry K."/>
            <person name="Lindquist E."/>
            <person name="LaButti K."/>
            <person name="Lapidus A."/>
            <person name="Lucas S."/>
            <person name="Coutinho P."/>
            <person name="Gong Y."/>
            <person name="Samejima M."/>
            <person name="Mahadevan R."/>
            <person name="Abou-Zaid M."/>
            <person name="de Vries R.P."/>
            <person name="Igarashi K."/>
            <person name="Yadav J.S."/>
            <person name="Grigoriev I.V."/>
            <person name="Master E.R."/>
        </authorList>
    </citation>
    <scope>NUCLEOTIDE SEQUENCE [LARGE SCALE GENOMIC DNA]</scope>
    <source>
        <strain evidence="3 4">HHB-10118-sp</strain>
    </source>
</reference>
<evidence type="ECO:0000313" key="3">
    <source>
        <dbReference type="EMBL" id="EKM54886.1"/>
    </source>
</evidence>
<name>K5UXS0_PHACS</name>
<feature type="transmembrane region" description="Helical" evidence="1">
    <location>
        <begin position="155"/>
        <end position="182"/>
    </location>
</feature>
<dbReference type="OrthoDB" id="3269725at2759"/>
<proteinExistence type="predicted"/>
<feature type="domain" description="DUF6535" evidence="2">
    <location>
        <begin position="3"/>
        <end position="185"/>
    </location>
</feature>
<keyword evidence="1" id="KW-0812">Transmembrane</keyword>
<dbReference type="InterPro" id="IPR045338">
    <property type="entry name" value="DUF6535"/>
</dbReference>
<dbReference type="RefSeq" id="XP_007397561.1">
    <property type="nucleotide sequence ID" value="XM_007397499.1"/>
</dbReference>
<evidence type="ECO:0000256" key="1">
    <source>
        <dbReference type="SAM" id="Phobius"/>
    </source>
</evidence>
<protein>
    <recommendedName>
        <fullName evidence="2">DUF6535 domain-containing protein</fullName>
    </recommendedName>
</protein>
<gene>
    <name evidence="3" type="ORF">PHACADRAFT_59553</name>
</gene>
<feature type="non-terminal residue" evidence="3">
    <location>
        <position position="231"/>
    </location>
</feature>
<sequence>DGWTWVNQRTNKKDSATMKDYSEDIDSLLVLDGLFSAVVTGFVVVAITMLQEDTGQTSVELLSTISAQLSSLTITSPYINSTSNGPPIQPFRPTSAARWINSLWFISLILSLASAVVGILAKQWIREYLQWDSQTSASRENVLVREIRAEAWKEWYTTSIISAVPVLLEVAIILFTCGMAVFVWTLDLVVAVVVTICVGLFLLLIATLTLLPAICKHCPYKSPTAWAVGRL</sequence>
<organism evidence="3 4">
    <name type="scientific">Phanerochaete carnosa (strain HHB-10118-sp)</name>
    <name type="common">White-rot fungus</name>
    <name type="synonym">Peniophora carnosa</name>
    <dbReference type="NCBI Taxonomy" id="650164"/>
    <lineage>
        <taxon>Eukaryota</taxon>
        <taxon>Fungi</taxon>
        <taxon>Dikarya</taxon>
        <taxon>Basidiomycota</taxon>
        <taxon>Agaricomycotina</taxon>
        <taxon>Agaricomycetes</taxon>
        <taxon>Polyporales</taxon>
        <taxon>Phanerochaetaceae</taxon>
        <taxon>Phanerochaete</taxon>
    </lineage>
</organism>
<feature type="transmembrane region" description="Helical" evidence="1">
    <location>
        <begin position="99"/>
        <end position="121"/>
    </location>
</feature>
<evidence type="ECO:0000313" key="4">
    <source>
        <dbReference type="Proteomes" id="UP000008370"/>
    </source>
</evidence>
<keyword evidence="1" id="KW-0472">Membrane</keyword>
<feature type="transmembrane region" description="Helical" evidence="1">
    <location>
        <begin position="188"/>
        <end position="211"/>
    </location>
</feature>
<dbReference type="KEGG" id="pco:PHACADRAFT_59553"/>
<keyword evidence="1" id="KW-1133">Transmembrane helix</keyword>